<evidence type="ECO:0000313" key="3">
    <source>
        <dbReference type="Proteomes" id="UP000629098"/>
    </source>
</evidence>
<comment type="caution">
    <text evidence="2">The sequence shown here is derived from an EMBL/GenBank/DDBJ whole genome shotgun (WGS) entry which is preliminary data.</text>
</comment>
<organism evidence="2 3">
    <name type="scientific">Iningainema tapete BLCC-T55</name>
    <dbReference type="NCBI Taxonomy" id="2748662"/>
    <lineage>
        <taxon>Bacteria</taxon>
        <taxon>Bacillati</taxon>
        <taxon>Cyanobacteriota</taxon>
        <taxon>Cyanophyceae</taxon>
        <taxon>Nostocales</taxon>
        <taxon>Scytonemataceae</taxon>
        <taxon>Iningainema tapete</taxon>
    </lineage>
</organism>
<feature type="region of interest" description="Disordered" evidence="1">
    <location>
        <begin position="1"/>
        <end position="23"/>
    </location>
</feature>
<evidence type="ECO:0000256" key="1">
    <source>
        <dbReference type="SAM" id="MobiDB-lite"/>
    </source>
</evidence>
<proteinExistence type="predicted"/>
<keyword evidence="3" id="KW-1185">Reference proteome</keyword>
<dbReference type="AlphaFoldDB" id="A0A8J6XEB8"/>
<dbReference type="EMBL" id="JACXAE010000034">
    <property type="protein sequence ID" value="MBD2772133.1"/>
    <property type="molecule type" value="Genomic_DNA"/>
</dbReference>
<evidence type="ECO:0000313" key="2">
    <source>
        <dbReference type="EMBL" id="MBD2772133.1"/>
    </source>
</evidence>
<reference evidence="2" key="1">
    <citation type="submission" date="2020-09" db="EMBL/GenBank/DDBJ databases">
        <title>Iningainema tapete sp. nov. (Scytonemataceae, Cyanobacteria) from greenhouses in central Florida (USA) produces two types of nodularin with biosynthetic potential for microcystin-LR and anabaenopeptins.</title>
        <authorList>
            <person name="Berthold D.E."/>
            <person name="Lefler F.W."/>
            <person name="Huang I.-S."/>
            <person name="Abdulla H."/>
            <person name="Zimba P.V."/>
            <person name="Laughinghouse H.D. IV."/>
        </authorList>
    </citation>
    <scope>NUCLEOTIDE SEQUENCE</scope>
    <source>
        <strain evidence="2">BLCCT55</strain>
    </source>
</reference>
<protein>
    <submittedName>
        <fullName evidence="2">Uncharacterized protein</fullName>
    </submittedName>
</protein>
<sequence>MNTPHFKPILSGRNRDPRPNNRSSYYAQEVYAYRQGRSSSQFGQTLIPQLVADR</sequence>
<name>A0A8J6XEB8_9CYAN</name>
<accession>A0A8J6XEB8</accession>
<dbReference type="Proteomes" id="UP000629098">
    <property type="component" value="Unassembled WGS sequence"/>
</dbReference>
<gene>
    <name evidence="2" type="ORF">ICL16_08570</name>
</gene>